<feature type="coiled-coil region" evidence="5">
    <location>
        <begin position="106"/>
        <end position="176"/>
    </location>
</feature>
<feature type="compositionally biased region" description="Basic and acidic residues" evidence="6">
    <location>
        <begin position="342"/>
        <end position="357"/>
    </location>
</feature>
<feature type="domain" description="HTH myb-type" evidence="9">
    <location>
        <begin position="414"/>
        <end position="462"/>
    </location>
</feature>
<dbReference type="SUPFAM" id="SSF46689">
    <property type="entry name" value="Homeodomain-like"/>
    <property type="match status" value="1"/>
</dbReference>
<dbReference type="CDD" id="cd00167">
    <property type="entry name" value="SANT"/>
    <property type="match status" value="1"/>
</dbReference>
<feature type="region of interest" description="Disordered" evidence="6">
    <location>
        <begin position="264"/>
        <end position="370"/>
    </location>
</feature>
<dbReference type="InterPro" id="IPR051575">
    <property type="entry name" value="Myb-like_DNA-bd"/>
</dbReference>
<dbReference type="PANTHER" id="PTHR46621:SF1">
    <property type="entry name" value="SNRNA-ACTIVATING PROTEIN COMPLEX SUBUNIT 4"/>
    <property type="match status" value="1"/>
</dbReference>
<keyword evidence="2" id="KW-0238">DNA-binding</keyword>
<name>A0A261XXP7_9FUNG</name>
<dbReference type="PROSITE" id="PS50090">
    <property type="entry name" value="MYB_LIKE"/>
    <property type="match status" value="1"/>
</dbReference>
<organism evidence="10 11">
    <name type="scientific">Bifiguratus adelaidae</name>
    <dbReference type="NCBI Taxonomy" id="1938954"/>
    <lineage>
        <taxon>Eukaryota</taxon>
        <taxon>Fungi</taxon>
        <taxon>Fungi incertae sedis</taxon>
        <taxon>Mucoromycota</taxon>
        <taxon>Mucoromycotina</taxon>
        <taxon>Endogonomycetes</taxon>
        <taxon>Endogonales</taxon>
        <taxon>Endogonales incertae sedis</taxon>
        <taxon>Bifiguratus</taxon>
    </lineage>
</organism>
<dbReference type="GO" id="GO:0001006">
    <property type="term" value="F:RNA polymerase III type 3 promoter sequence-specific DNA binding"/>
    <property type="evidence" value="ECO:0007669"/>
    <property type="project" value="TreeGrafter"/>
</dbReference>
<proteinExistence type="predicted"/>
<evidence type="ECO:0000313" key="11">
    <source>
        <dbReference type="Proteomes" id="UP000242875"/>
    </source>
</evidence>
<feature type="compositionally biased region" description="Basic and acidic residues" evidence="6">
    <location>
        <begin position="630"/>
        <end position="647"/>
    </location>
</feature>
<evidence type="ECO:0000256" key="4">
    <source>
        <dbReference type="ARBA" id="ARBA00023242"/>
    </source>
</evidence>
<dbReference type="SMART" id="SM00717">
    <property type="entry name" value="SANT"/>
    <property type="match status" value="1"/>
</dbReference>
<dbReference type="InterPro" id="IPR009057">
    <property type="entry name" value="Homeodomain-like_sf"/>
</dbReference>
<dbReference type="GO" id="GO:0042795">
    <property type="term" value="P:snRNA transcription by RNA polymerase II"/>
    <property type="evidence" value="ECO:0007669"/>
    <property type="project" value="TreeGrafter"/>
</dbReference>
<dbReference type="GO" id="GO:0000978">
    <property type="term" value="F:RNA polymerase II cis-regulatory region sequence-specific DNA binding"/>
    <property type="evidence" value="ECO:0007669"/>
    <property type="project" value="TreeGrafter"/>
</dbReference>
<dbReference type="PROSITE" id="PS51294">
    <property type="entry name" value="HTH_MYB"/>
    <property type="match status" value="1"/>
</dbReference>
<feature type="compositionally biased region" description="Polar residues" evidence="6">
    <location>
        <begin position="361"/>
        <end position="370"/>
    </location>
</feature>
<feature type="compositionally biased region" description="Basic and acidic residues" evidence="6">
    <location>
        <begin position="271"/>
        <end position="281"/>
    </location>
</feature>
<feature type="compositionally biased region" description="Pro residues" evidence="6">
    <location>
        <begin position="232"/>
        <end position="244"/>
    </location>
</feature>
<keyword evidence="5" id="KW-0175">Coiled coil</keyword>
<dbReference type="PROSITE" id="PS51293">
    <property type="entry name" value="SANT"/>
    <property type="match status" value="1"/>
</dbReference>
<feature type="region of interest" description="Disordered" evidence="6">
    <location>
        <begin position="468"/>
        <end position="488"/>
    </location>
</feature>
<protein>
    <submittedName>
        <fullName evidence="10">Uncharacterized protein</fullName>
    </submittedName>
</protein>
<sequence length="689" mass="77477">MSGYGEGHVAPLPDALVHLDQIYQSVRQQVIAWGDEARWKIDLVRLDDAGQPKTTPQDLLSPKLEDIPHEWDWVNGFTDQDIARVQHLDHAKDMSAKASDEKDVEFTMLRRDNEVLQQKLKNQEALEEEIKQIKVDGVTEADVRRFVDVRRLQRMLRESETRLHEKNEQIDYLQRQLMRSSARHAYLETTSDNFRQTSFSLDNYASTYADPETPKTPPPIIPTKRKQSISSPTPPPRRPAPPIAQPRSGLDSLVLLADQVINTSANSNAQRNDEGDTEKFADSSSKGRMPSTILRFSEKFDLTHQSPTPSPVLATFPAKREPQDKNQRKFRVQVGESHSKRKAESEGAAFHDGDNKGRGSSWKQGASQETIRLIDPSEIEARGGIENMMYKTPQGKTANTSSFQFKKSRSPYVKWTREEDALLREAVAKYGADNWNLVARSVPGRTYHQCRQRWVKVLKHGTVMRALYSPDEERGDPAATDKGSANPKTEIALQALKARMDGKEATDDEKQNEHGDHDCEPLDALPRTHEAAVAEAPLENRPSAAIPTTPPRSNTRNVEHQPTPDSAPYNSNSHASAHFPTVTHAIDPSSAPKSNKISLHQEITPVSNRRQPAPATGIYYPGPNTPDSTPTHRKDRPIDRYPSHIPEEVDELESDDESWSNGRNAYPIPIRWPKSEDVNDAEDPVAPMP</sequence>
<dbReference type="OrthoDB" id="2143914at2759"/>
<evidence type="ECO:0000256" key="5">
    <source>
        <dbReference type="SAM" id="Coils"/>
    </source>
</evidence>
<accession>A0A261XXP7</accession>
<dbReference type="GO" id="GO:0042796">
    <property type="term" value="P:snRNA transcription by RNA polymerase III"/>
    <property type="evidence" value="ECO:0007669"/>
    <property type="project" value="TreeGrafter"/>
</dbReference>
<keyword evidence="3" id="KW-0804">Transcription</keyword>
<feature type="region of interest" description="Disordered" evidence="6">
    <location>
        <begin position="535"/>
        <end position="689"/>
    </location>
</feature>
<evidence type="ECO:0000259" key="9">
    <source>
        <dbReference type="PROSITE" id="PS51294"/>
    </source>
</evidence>
<dbReference type="Pfam" id="PF00249">
    <property type="entry name" value="Myb_DNA-binding"/>
    <property type="match status" value="1"/>
</dbReference>
<feature type="compositionally biased region" description="Basic and acidic residues" evidence="6">
    <location>
        <begin position="318"/>
        <end position="327"/>
    </location>
</feature>
<feature type="domain" description="SANT" evidence="8">
    <location>
        <begin position="414"/>
        <end position="462"/>
    </location>
</feature>
<feature type="compositionally biased region" description="Acidic residues" evidence="6">
    <location>
        <begin position="648"/>
        <end position="658"/>
    </location>
</feature>
<dbReference type="Gene3D" id="1.10.10.60">
    <property type="entry name" value="Homeodomain-like"/>
    <property type="match status" value="1"/>
</dbReference>
<dbReference type="GO" id="GO:0019185">
    <property type="term" value="C:snRNA-activating protein complex"/>
    <property type="evidence" value="ECO:0007669"/>
    <property type="project" value="TreeGrafter"/>
</dbReference>
<evidence type="ECO:0000256" key="3">
    <source>
        <dbReference type="ARBA" id="ARBA00023163"/>
    </source>
</evidence>
<dbReference type="InterPro" id="IPR017884">
    <property type="entry name" value="SANT_dom"/>
</dbReference>
<dbReference type="Proteomes" id="UP000242875">
    <property type="component" value="Unassembled WGS sequence"/>
</dbReference>
<evidence type="ECO:0000256" key="6">
    <source>
        <dbReference type="SAM" id="MobiDB-lite"/>
    </source>
</evidence>
<keyword evidence="1" id="KW-0805">Transcription regulation</keyword>
<dbReference type="AlphaFoldDB" id="A0A261XXP7"/>
<feature type="region of interest" description="Disordered" evidence="6">
    <location>
        <begin position="205"/>
        <end position="247"/>
    </location>
</feature>
<feature type="domain" description="Myb-like" evidence="7">
    <location>
        <begin position="414"/>
        <end position="458"/>
    </location>
</feature>
<dbReference type="InterPro" id="IPR017930">
    <property type="entry name" value="Myb_dom"/>
</dbReference>
<evidence type="ECO:0000313" key="10">
    <source>
        <dbReference type="EMBL" id="OZJ03146.1"/>
    </source>
</evidence>
<evidence type="ECO:0000259" key="7">
    <source>
        <dbReference type="PROSITE" id="PS50090"/>
    </source>
</evidence>
<keyword evidence="4" id="KW-0539">Nucleus</keyword>
<feature type="region of interest" description="Disordered" evidence="6">
    <location>
        <begin position="500"/>
        <end position="523"/>
    </location>
</feature>
<dbReference type="InterPro" id="IPR001005">
    <property type="entry name" value="SANT/Myb"/>
</dbReference>
<evidence type="ECO:0000256" key="1">
    <source>
        <dbReference type="ARBA" id="ARBA00023015"/>
    </source>
</evidence>
<reference evidence="10 11" key="1">
    <citation type="journal article" date="2017" name="Mycologia">
        <title>Bifiguratus adelaidae, gen. et sp. nov., a new member of Mucoromycotina in endophytic and soil-dwelling habitats.</title>
        <authorList>
            <person name="Torres-Cruz T.J."/>
            <person name="Billingsley Tobias T.L."/>
            <person name="Almatruk M."/>
            <person name="Hesse C."/>
            <person name="Kuske C.R."/>
            <person name="Desiro A."/>
            <person name="Benucci G.M."/>
            <person name="Bonito G."/>
            <person name="Stajich J.E."/>
            <person name="Dunlap C."/>
            <person name="Arnold A.E."/>
            <person name="Porras-Alfaro A."/>
        </authorList>
    </citation>
    <scope>NUCLEOTIDE SEQUENCE [LARGE SCALE GENOMIC DNA]</scope>
    <source>
        <strain evidence="10 11">AZ0501</strain>
    </source>
</reference>
<keyword evidence="11" id="KW-1185">Reference proteome</keyword>
<evidence type="ECO:0000256" key="2">
    <source>
        <dbReference type="ARBA" id="ARBA00023125"/>
    </source>
</evidence>
<dbReference type="EMBL" id="MVBO01000102">
    <property type="protein sequence ID" value="OZJ03146.1"/>
    <property type="molecule type" value="Genomic_DNA"/>
</dbReference>
<evidence type="ECO:0000259" key="8">
    <source>
        <dbReference type="PROSITE" id="PS51293"/>
    </source>
</evidence>
<dbReference type="PANTHER" id="PTHR46621">
    <property type="entry name" value="SNRNA-ACTIVATING PROTEIN COMPLEX SUBUNIT 4"/>
    <property type="match status" value="1"/>
</dbReference>
<gene>
    <name evidence="10" type="ORF">BZG36_04645</name>
</gene>
<comment type="caution">
    <text evidence="10">The sequence shown here is derived from an EMBL/GenBank/DDBJ whole genome shotgun (WGS) entry which is preliminary data.</text>
</comment>